<dbReference type="GO" id="GO:0015918">
    <property type="term" value="P:sterol transport"/>
    <property type="evidence" value="ECO:0007669"/>
    <property type="project" value="InterPro"/>
</dbReference>
<dbReference type="Gene3D" id="2.70.220.10">
    <property type="entry name" value="Ganglioside GM2 activator"/>
    <property type="match status" value="1"/>
</dbReference>
<dbReference type="InterPro" id="IPR039670">
    <property type="entry name" value="NPC2-like"/>
</dbReference>
<evidence type="ECO:0000256" key="2">
    <source>
        <dbReference type="SAM" id="MobiDB-lite"/>
    </source>
</evidence>
<dbReference type="PANTHER" id="PTHR11306:SF60">
    <property type="entry name" value="COUNTIN-3-RELATED"/>
    <property type="match status" value="1"/>
</dbReference>
<dbReference type="InterPro" id="IPR014756">
    <property type="entry name" value="Ig_E-set"/>
</dbReference>
<evidence type="ECO:0000259" key="3">
    <source>
        <dbReference type="SMART" id="SM00737"/>
    </source>
</evidence>
<evidence type="ECO:0000313" key="4">
    <source>
        <dbReference type="EMBL" id="QIQ02326.1"/>
    </source>
</evidence>
<proteinExistence type="predicted"/>
<dbReference type="PANTHER" id="PTHR11306">
    <property type="entry name" value="NIEMANN PICK TYPE C2 PROTEIN NPC2-RELATED"/>
    <property type="match status" value="1"/>
</dbReference>
<evidence type="ECO:0000256" key="1">
    <source>
        <dbReference type="ARBA" id="ARBA00022729"/>
    </source>
</evidence>
<dbReference type="Pfam" id="PF02221">
    <property type="entry name" value="E1_DerP2_DerF2"/>
    <property type="match status" value="1"/>
</dbReference>
<keyword evidence="5" id="KW-1185">Reference proteome</keyword>
<feature type="domain" description="MD-2-related lipid-recognition" evidence="3">
    <location>
        <begin position="11"/>
        <end position="120"/>
    </location>
</feature>
<dbReference type="InterPro" id="IPR036846">
    <property type="entry name" value="GM2-AP_sf"/>
</dbReference>
<feature type="region of interest" description="Disordered" evidence="2">
    <location>
        <begin position="1"/>
        <end position="35"/>
    </location>
</feature>
<dbReference type="KEGG" id="slia:HA039_08405"/>
<keyword evidence="1" id="KW-0732">Signal</keyword>
<organism evidence="4 5">
    <name type="scientific">Streptomyces liangshanensis</name>
    <dbReference type="NCBI Taxonomy" id="2717324"/>
    <lineage>
        <taxon>Bacteria</taxon>
        <taxon>Bacillati</taxon>
        <taxon>Actinomycetota</taxon>
        <taxon>Actinomycetes</taxon>
        <taxon>Kitasatosporales</taxon>
        <taxon>Streptomycetaceae</taxon>
        <taxon>Streptomyces</taxon>
    </lineage>
</organism>
<reference evidence="4 5" key="1">
    <citation type="submission" date="2020-03" db="EMBL/GenBank/DDBJ databases">
        <title>A novel species.</title>
        <authorList>
            <person name="Gao J."/>
        </authorList>
    </citation>
    <scope>NUCLEOTIDE SEQUENCE [LARGE SCALE GENOMIC DNA]</scope>
    <source>
        <strain evidence="4 5">QMT-12</strain>
    </source>
</reference>
<dbReference type="RefSeq" id="WP_167026115.1">
    <property type="nucleotide sequence ID" value="NZ_CP050177.1"/>
</dbReference>
<protein>
    <recommendedName>
        <fullName evidence="3">MD-2-related lipid-recognition domain-containing protein</fullName>
    </recommendedName>
</protein>
<sequence>MQTTSTGGSQWNDSGSSNSNFKVTDVSLTPDPPVRGKSVTVTADGALTSDISGGQVAVTVKYGIIPVLKSTSTLSAAPAGAYSSAVAFELPDDSPAGPYAAQFSFSDQDGVEIAGFFVTFKA</sequence>
<dbReference type="InterPro" id="IPR003172">
    <property type="entry name" value="ML_dom"/>
</dbReference>
<name>A0A6G9GW75_9ACTN</name>
<dbReference type="SUPFAM" id="SSF81296">
    <property type="entry name" value="E set domains"/>
    <property type="match status" value="1"/>
</dbReference>
<feature type="compositionally biased region" description="Polar residues" evidence="2">
    <location>
        <begin position="1"/>
        <end position="22"/>
    </location>
</feature>
<evidence type="ECO:0000313" key="5">
    <source>
        <dbReference type="Proteomes" id="UP000501179"/>
    </source>
</evidence>
<accession>A0A6G9GW75</accession>
<dbReference type="AlphaFoldDB" id="A0A6G9GW75"/>
<gene>
    <name evidence="4" type="ORF">HA039_08405</name>
</gene>
<dbReference type="Proteomes" id="UP000501179">
    <property type="component" value="Chromosome"/>
</dbReference>
<dbReference type="EMBL" id="CP050177">
    <property type="protein sequence ID" value="QIQ02326.1"/>
    <property type="molecule type" value="Genomic_DNA"/>
</dbReference>
<dbReference type="GO" id="GO:0032934">
    <property type="term" value="F:sterol binding"/>
    <property type="evidence" value="ECO:0007669"/>
    <property type="project" value="InterPro"/>
</dbReference>
<dbReference type="SMART" id="SM00737">
    <property type="entry name" value="ML"/>
    <property type="match status" value="1"/>
</dbReference>